<evidence type="ECO:0000256" key="1">
    <source>
        <dbReference type="ARBA" id="ARBA00022729"/>
    </source>
</evidence>
<dbReference type="GO" id="GO:0016787">
    <property type="term" value="F:hydrolase activity"/>
    <property type="evidence" value="ECO:0007669"/>
    <property type="project" value="UniProtKB-KW"/>
</dbReference>
<feature type="domain" description="Phospholipase/carboxylesterase/thioesterase" evidence="3">
    <location>
        <begin position="242"/>
        <end position="348"/>
    </location>
</feature>
<keyword evidence="2" id="KW-0378">Hydrolase</keyword>
<dbReference type="Proteomes" id="UP000769766">
    <property type="component" value="Unassembled WGS sequence"/>
</dbReference>
<comment type="caution">
    <text evidence="4">The sequence shown here is derived from an EMBL/GenBank/DDBJ whole genome shotgun (WGS) entry which is preliminary data.</text>
</comment>
<proteinExistence type="predicted"/>
<accession>A0A932FYW0</accession>
<dbReference type="InterPro" id="IPR003140">
    <property type="entry name" value="PLipase/COase/thioEstase"/>
</dbReference>
<dbReference type="SUPFAM" id="SSF53474">
    <property type="entry name" value="alpha/beta-Hydrolases"/>
    <property type="match status" value="1"/>
</dbReference>
<organism evidence="4 5">
    <name type="scientific">Tectimicrobiota bacterium</name>
    <dbReference type="NCBI Taxonomy" id="2528274"/>
    <lineage>
        <taxon>Bacteria</taxon>
        <taxon>Pseudomonadati</taxon>
        <taxon>Nitrospinota/Tectimicrobiota group</taxon>
        <taxon>Candidatus Tectimicrobiota</taxon>
    </lineage>
</organism>
<sequence>MEQRKYQEAIEEIGGLALSFLQDMERALEEFHIRELPRYQQPIREKYPDLWLQAQDRLSRLSPPPELASLHQLLLEACAHLKNSCEIFSHPYPSEGYIDCIRGAYHEVCWAKCYLYQLRTFLPGFRTYWVTEEARDRLDQIEVAPHPSLQVPVGLLFKDWDDQQTRYALYVPEYYDPQRSWPLIVCLHGGGGRDDDIIWLWLKHAKSQGFLLVAPKSIDMTWMPKDAYYILKVIQEIRSFYQIEEQGIFLTGVSDGGTFTYEVGMRNPHLFAGLAPVSGGMMPWFDFEKARHLPIYILHGARDTVISVDFARQARGILENFGNPLVYRELPDWGHAIPFQEMGHIRAWFEQILREKELQSNL</sequence>
<dbReference type="PANTHER" id="PTHR43037:SF5">
    <property type="entry name" value="FERULOYL ESTERASE"/>
    <property type="match status" value="1"/>
</dbReference>
<gene>
    <name evidence="4" type="ORF">HYY20_08235</name>
</gene>
<keyword evidence="1" id="KW-0732">Signal</keyword>
<dbReference type="EMBL" id="JACPRF010000247">
    <property type="protein sequence ID" value="MBI2876854.1"/>
    <property type="molecule type" value="Genomic_DNA"/>
</dbReference>
<evidence type="ECO:0000259" key="3">
    <source>
        <dbReference type="Pfam" id="PF02230"/>
    </source>
</evidence>
<dbReference type="PANTHER" id="PTHR43037">
    <property type="entry name" value="UNNAMED PRODUCT-RELATED"/>
    <property type="match status" value="1"/>
</dbReference>
<evidence type="ECO:0000256" key="2">
    <source>
        <dbReference type="ARBA" id="ARBA00022801"/>
    </source>
</evidence>
<dbReference type="Pfam" id="PF02230">
    <property type="entry name" value="Abhydrolase_2"/>
    <property type="match status" value="1"/>
</dbReference>
<reference evidence="4" key="1">
    <citation type="submission" date="2020-07" db="EMBL/GenBank/DDBJ databases">
        <title>Huge and variable diversity of episymbiotic CPR bacteria and DPANN archaea in groundwater ecosystems.</title>
        <authorList>
            <person name="He C.Y."/>
            <person name="Keren R."/>
            <person name="Whittaker M."/>
            <person name="Farag I.F."/>
            <person name="Doudna J."/>
            <person name="Cate J.H.D."/>
            <person name="Banfield J.F."/>
        </authorList>
    </citation>
    <scope>NUCLEOTIDE SEQUENCE</scope>
    <source>
        <strain evidence="4">NC_groundwater_672_Ag_B-0.1um_62_36</strain>
    </source>
</reference>
<dbReference type="InterPro" id="IPR050955">
    <property type="entry name" value="Plant_Biomass_Hydrol_Est"/>
</dbReference>
<evidence type="ECO:0000313" key="4">
    <source>
        <dbReference type="EMBL" id="MBI2876854.1"/>
    </source>
</evidence>
<name>A0A932FYW0_UNCTE</name>
<evidence type="ECO:0000313" key="5">
    <source>
        <dbReference type="Proteomes" id="UP000769766"/>
    </source>
</evidence>
<dbReference type="AlphaFoldDB" id="A0A932FYW0"/>
<dbReference type="Gene3D" id="3.40.50.1820">
    <property type="entry name" value="alpha/beta hydrolase"/>
    <property type="match status" value="1"/>
</dbReference>
<protein>
    <recommendedName>
        <fullName evidence="3">Phospholipase/carboxylesterase/thioesterase domain-containing protein</fullName>
    </recommendedName>
</protein>
<dbReference type="InterPro" id="IPR029058">
    <property type="entry name" value="AB_hydrolase_fold"/>
</dbReference>